<evidence type="ECO:0000313" key="2">
    <source>
        <dbReference type="Proteomes" id="UP000739411"/>
    </source>
</evidence>
<dbReference type="Gene3D" id="1.25.40.920">
    <property type="entry name" value="TRAP transporter T-component"/>
    <property type="match status" value="1"/>
</dbReference>
<sequence length="292" mass="31480">MLLSASALIIMALTGCAPRQLIIGGIADELATQTQGAENDVELAREASAFYLKFSESILRQDPGHQGLATTVSAGYTQYAYAFVAFDAEKIEAKDAKAAERLRQRAAKLYQRAQQHALRALEEQKPGFAAALVSQQAKDWPALRKEQAGLAYWAAAAWGGWISLSKDEPDVVADLPLAIRLAEQAWAADPDWGDGALTGLLGSFEAGRAGGSMQRALGYFDQSIAQSAGRSAGAYLAKAEGYAQPAGDRAMFEQLLQQALAIKDEAGSPLTLQNEVMRRRARWLLSKTDDLF</sequence>
<dbReference type="EMBL" id="JADJMS010000019">
    <property type="protein sequence ID" value="MBK7415367.1"/>
    <property type="molecule type" value="Genomic_DNA"/>
</dbReference>
<dbReference type="Pfam" id="PF16811">
    <property type="entry name" value="TAtT"/>
    <property type="match status" value="1"/>
</dbReference>
<proteinExistence type="predicted"/>
<dbReference type="InterPro" id="IPR031823">
    <property type="entry name" value="TatT"/>
</dbReference>
<dbReference type="Proteomes" id="UP000739411">
    <property type="component" value="Unassembled WGS sequence"/>
</dbReference>
<reference evidence="1 2" key="1">
    <citation type="submission" date="2020-10" db="EMBL/GenBank/DDBJ databases">
        <title>Connecting structure to function with the recovery of over 1000 high-quality activated sludge metagenome-assembled genomes encoding full-length rRNA genes using long-read sequencing.</title>
        <authorList>
            <person name="Singleton C.M."/>
            <person name="Petriglieri F."/>
            <person name="Kristensen J.M."/>
            <person name="Kirkegaard R.H."/>
            <person name="Michaelsen T.Y."/>
            <person name="Andersen M.H."/>
            <person name="Karst S.M."/>
            <person name="Dueholm M.S."/>
            <person name="Nielsen P.H."/>
            <person name="Albertsen M."/>
        </authorList>
    </citation>
    <scope>NUCLEOTIDE SEQUENCE [LARGE SCALE GENOMIC DNA]</scope>
    <source>
        <strain evidence="1">EsbW_18-Q3-R4-48_BATAC.463</strain>
    </source>
</reference>
<evidence type="ECO:0000313" key="1">
    <source>
        <dbReference type="EMBL" id="MBK7415367.1"/>
    </source>
</evidence>
<protein>
    <submittedName>
        <fullName evidence="1">Uncharacterized protein</fullName>
    </submittedName>
</protein>
<comment type="caution">
    <text evidence="1">The sequence shown here is derived from an EMBL/GenBank/DDBJ whole genome shotgun (WGS) entry which is preliminary data.</text>
</comment>
<dbReference type="InterPro" id="IPR038537">
    <property type="entry name" value="TatT_sf"/>
</dbReference>
<organism evidence="1 2">
    <name type="scientific">Candidatus Dechloromonas phosphorivorans</name>
    <dbReference type="NCBI Taxonomy" id="2899244"/>
    <lineage>
        <taxon>Bacteria</taxon>
        <taxon>Pseudomonadati</taxon>
        <taxon>Pseudomonadota</taxon>
        <taxon>Betaproteobacteria</taxon>
        <taxon>Rhodocyclales</taxon>
        <taxon>Azonexaceae</taxon>
        <taxon>Dechloromonas</taxon>
    </lineage>
</organism>
<dbReference type="AlphaFoldDB" id="A0A935MW33"/>
<gene>
    <name evidence="1" type="ORF">IPJ38_09935</name>
</gene>
<name>A0A935MW33_9RHOO</name>
<accession>A0A935MW33</accession>